<comment type="caution">
    <text evidence="4">The sequence shown here is derived from an EMBL/GenBank/DDBJ whole genome shotgun (WGS) entry which is preliminary data.</text>
</comment>
<dbReference type="InterPro" id="IPR012373">
    <property type="entry name" value="Ferrdict_sens_TM"/>
</dbReference>
<keyword evidence="1" id="KW-0812">Transmembrane</keyword>
<feature type="domain" description="Protein FecR C-terminal" evidence="3">
    <location>
        <begin position="311"/>
        <end position="378"/>
    </location>
</feature>
<dbReference type="Pfam" id="PF04773">
    <property type="entry name" value="FecR"/>
    <property type="match status" value="1"/>
</dbReference>
<evidence type="ECO:0000313" key="4">
    <source>
        <dbReference type="EMBL" id="MCG2461680.1"/>
    </source>
</evidence>
<dbReference type="RefSeq" id="WP_317902823.1">
    <property type="nucleotide sequence ID" value="NZ_JAIRBC010000018.1"/>
</dbReference>
<organism evidence="4 5">
    <name type="scientific">Cerina litoralis</name>
    <dbReference type="NCBI Taxonomy" id="2874477"/>
    <lineage>
        <taxon>Bacteria</taxon>
        <taxon>Pseudomonadati</taxon>
        <taxon>Bacteroidota</taxon>
        <taxon>Flavobacteriia</taxon>
        <taxon>Flavobacteriales</taxon>
        <taxon>Flavobacteriaceae</taxon>
        <taxon>Cerina</taxon>
    </lineage>
</organism>
<name>A0AAE3EW96_9FLAO</name>
<evidence type="ECO:0000259" key="3">
    <source>
        <dbReference type="Pfam" id="PF16344"/>
    </source>
</evidence>
<keyword evidence="1" id="KW-1133">Transmembrane helix</keyword>
<dbReference type="AlphaFoldDB" id="A0AAE3EW96"/>
<keyword evidence="1" id="KW-0472">Membrane</keyword>
<dbReference type="InterPro" id="IPR006860">
    <property type="entry name" value="FecR"/>
</dbReference>
<dbReference type="Gene3D" id="3.55.50.30">
    <property type="match status" value="1"/>
</dbReference>
<dbReference type="EMBL" id="JAIRBC010000018">
    <property type="protein sequence ID" value="MCG2461680.1"/>
    <property type="molecule type" value="Genomic_DNA"/>
</dbReference>
<dbReference type="Pfam" id="PF16344">
    <property type="entry name" value="FecR_C"/>
    <property type="match status" value="1"/>
</dbReference>
<dbReference type="Gene3D" id="2.60.120.1440">
    <property type="match status" value="1"/>
</dbReference>
<feature type="transmembrane region" description="Helical" evidence="1">
    <location>
        <begin position="78"/>
        <end position="95"/>
    </location>
</feature>
<sequence length="379" mass="42887">MKNTIFKLFAGTISKKELIELKKWLKDPKNQSVLEYYIKDYHDLNLVMLKNNVDEAYKKVMDKIESNENPVKRLIPNWVKYAAAVVLLFGLGFLYQQGFFTSRNDGLIVPKDDSITLELDNGFIQKIDVSQTKDVRDADGNLIGNQKQSSISYSPYQSSNELVYNTLNIPSGKQFELKLADGTVVHLNAGSSLRYPINFSQTSTRSVYLSGEAFFDVSKDKSRPFIVRVGDLDVKVLGTEFNVAAYKEDANIDVVLVKGSVSLAKTDTDKLEGGVTKLAPGQKGSFELATKDINVSQVNTALYTSWMQGHLVFRELSFDDILIKLERHYNIEIENTNEELGREVFNASFKNVGIEKVLSYFNDTHKIKYIIENNRVVIK</sequence>
<proteinExistence type="predicted"/>
<dbReference type="PIRSF" id="PIRSF018266">
    <property type="entry name" value="FecR"/>
    <property type="match status" value="1"/>
</dbReference>
<protein>
    <submittedName>
        <fullName evidence="4">FecR domain-containing protein</fullName>
    </submittedName>
</protein>
<evidence type="ECO:0000259" key="2">
    <source>
        <dbReference type="Pfam" id="PF04773"/>
    </source>
</evidence>
<dbReference type="FunFam" id="2.60.120.1440:FF:000001">
    <property type="entry name" value="Putative anti-sigma factor"/>
    <property type="match status" value="1"/>
</dbReference>
<dbReference type="PANTHER" id="PTHR30273:SF2">
    <property type="entry name" value="PROTEIN FECR"/>
    <property type="match status" value="1"/>
</dbReference>
<dbReference type="Proteomes" id="UP001200642">
    <property type="component" value="Unassembled WGS sequence"/>
</dbReference>
<keyword evidence="5" id="KW-1185">Reference proteome</keyword>
<dbReference type="PANTHER" id="PTHR30273">
    <property type="entry name" value="PERIPLASMIC SIGNAL SENSOR AND SIGMA FACTOR ACTIVATOR FECR-RELATED"/>
    <property type="match status" value="1"/>
</dbReference>
<dbReference type="InterPro" id="IPR032508">
    <property type="entry name" value="FecR_C"/>
</dbReference>
<feature type="domain" description="FecR protein" evidence="2">
    <location>
        <begin position="166"/>
        <end position="261"/>
    </location>
</feature>
<evidence type="ECO:0000256" key="1">
    <source>
        <dbReference type="SAM" id="Phobius"/>
    </source>
</evidence>
<accession>A0AAE3EW96</accession>
<evidence type="ECO:0000313" key="5">
    <source>
        <dbReference type="Proteomes" id="UP001200642"/>
    </source>
</evidence>
<reference evidence="4" key="1">
    <citation type="submission" date="2023-02" db="EMBL/GenBank/DDBJ databases">
        <title>Genome of Flavobacteriaceae gen. nov. sp. strain F89.</title>
        <authorList>
            <person name="Wang Y."/>
        </authorList>
    </citation>
    <scope>NUCLEOTIDE SEQUENCE</scope>
    <source>
        <strain evidence="4">F89</strain>
    </source>
</reference>
<gene>
    <name evidence="4" type="ORF">K8352_13040</name>
</gene>
<dbReference type="GO" id="GO:0016989">
    <property type="term" value="F:sigma factor antagonist activity"/>
    <property type="evidence" value="ECO:0007669"/>
    <property type="project" value="TreeGrafter"/>
</dbReference>